<dbReference type="InterPro" id="IPR050093">
    <property type="entry name" value="ABC_SmlMolc_Importer"/>
</dbReference>
<dbReference type="GO" id="GO:0043190">
    <property type="term" value="C:ATP-binding cassette (ABC) transporter complex"/>
    <property type="evidence" value="ECO:0007669"/>
    <property type="project" value="InterPro"/>
</dbReference>
<dbReference type="InterPro" id="IPR008995">
    <property type="entry name" value="Mo/tungstate-bd_C_term_dom"/>
</dbReference>
<dbReference type="InterPro" id="IPR003439">
    <property type="entry name" value="ABC_transporter-like_ATP-bd"/>
</dbReference>
<evidence type="ECO:0000313" key="4">
    <source>
        <dbReference type="Proteomes" id="UP000500767"/>
    </source>
</evidence>
<dbReference type="PROSITE" id="PS50893">
    <property type="entry name" value="ABC_TRANSPORTER_2"/>
    <property type="match status" value="1"/>
</dbReference>
<protein>
    <submittedName>
        <fullName evidence="3">ABC transporter ATP-binding protein</fullName>
    </submittedName>
</protein>
<proteinExistence type="predicted"/>
<keyword evidence="3" id="KW-0067">ATP-binding</keyword>
<gene>
    <name evidence="3" type="ORF">HN018_00380</name>
</gene>
<dbReference type="PANTHER" id="PTHR42781:SF4">
    <property type="entry name" value="SPERMIDINE_PUTRESCINE IMPORT ATP-BINDING PROTEIN POTA"/>
    <property type="match status" value="1"/>
</dbReference>
<dbReference type="GO" id="GO:0005524">
    <property type="term" value="F:ATP binding"/>
    <property type="evidence" value="ECO:0007669"/>
    <property type="project" value="UniProtKB-KW"/>
</dbReference>
<name>A0A6M8HL17_9PROT</name>
<evidence type="ECO:0000256" key="1">
    <source>
        <dbReference type="ARBA" id="ARBA00022448"/>
    </source>
</evidence>
<dbReference type="Pfam" id="PF08402">
    <property type="entry name" value="TOBE_2"/>
    <property type="match status" value="1"/>
</dbReference>
<dbReference type="Pfam" id="PF00005">
    <property type="entry name" value="ABC_tran"/>
    <property type="match status" value="1"/>
</dbReference>
<dbReference type="InterPro" id="IPR027417">
    <property type="entry name" value="P-loop_NTPase"/>
</dbReference>
<reference evidence="3 4" key="1">
    <citation type="journal article" date="2014" name="World J. Microbiol. Biotechnol.">
        <title>Biodiversity and physiological characteristics of Antarctic and Arctic lichens-associated bacteria.</title>
        <authorList>
            <person name="Lee Y.M."/>
            <person name="Kim E.H."/>
            <person name="Lee H.K."/>
            <person name="Hong S.G."/>
        </authorList>
    </citation>
    <scope>NUCLEOTIDE SEQUENCE [LARGE SCALE GENOMIC DNA]</scope>
    <source>
        <strain evidence="3 4">PAMC 26569</strain>
    </source>
</reference>
<accession>A0A6M8HL17</accession>
<dbReference type="SUPFAM" id="SSF50331">
    <property type="entry name" value="MOP-like"/>
    <property type="match status" value="1"/>
</dbReference>
<dbReference type="GO" id="GO:0022857">
    <property type="term" value="F:transmembrane transporter activity"/>
    <property type="evidence" value="ECO:0007669"/>
    <property type="project" value="InterPro"/>
</dbReference>
<organism evidence="3 4">
    <name type="scientific">Lichenicola cladoniae</name>
    <dbReference type="NCBI Taxonomy" id="1484109"/>
    <lineage>
        <taxon>Bacteria</taxon>
        <taxon>Pseudomonadati</taxon>
        <taxon>Pseudomonadota</taxon>
        <taxon>Alphaproteobacteria</taxon>
        <taxon>Acetobacterales</taxon>
        <taxon>Acetobacteraceae</taxon>
        <taxon>Lichenicola</taxon>
    </lineage>
</organism>
<evidence type="ECO:0000259" key="2">
    <source>
        <dbReference type="PROSITE" id="PS50893"/>
    </source>
</evidence>
<dbReference type="Proteomes" id="UP000500767">
    <property type="component" value="Chromosome"/>
</dbReference>
<feature type="domain" description="ABC transporter" evidence="2">
    <location>
        <begin position="4"/>
        <end position="236"/>
    </location>
</feature>
<dbReference type="Gene3D" id="3.40.50.300">
    <property type="entry name" value="P-loop containing nucleotide triphosphate hydrolases"/>
    <property type="match status" value="1"/>
</dbReference>
<keyword evidence="1" id="KW-0813">Transport</keyword>
<keyword evidence="3" id="KW-0547">Nucleotide-binding</keyword>
<dbReference type="SUPFAM" id="SSF52540">
    <property type="entry name" value="P-loop containing nucleoside triphosphate hydrolases"/>
    <property type="match status" value="1"/>
</dbReference>
<dbReference type="RefSeq" id="WP_171837186.1">
    <property type="nucleotide sequence ID" value="NZ_CP053708.1"/>
</dbReference>
<dbReference type="PANTHER" id="PTHR42781">
    <property type="entry name" value="SPERMIDINE/PUTRESCINE IMPORT ATP-BINDING PROTEIN POTA"/>
    <property type="match status" value="1"/>
</dbReference>
<evidence type="ECO:0000313" key="3">
    <source>
        <dbReference type="EMBL" id="QKE88715.1"/>
    </source>
</evidence>
<sequence length="366" mass="39193">MPRLQVDSVSVLAPGRQGGLLREVTLTLLPGQCLALLGTRNAGGSLLLDVIGGTTTPSSGRILLDGLDAGSMTTLERRLGIVSIEHPLFPHLSVRGNIGFPLRVRGMSSGERSGKVDQALALLGLEALADLRTAHLDQAARVRTMIARALVFDPRLLLLTDPFAALEPEPRQALQRMLRRLVRARSLTVLLTTGDREEALLLGDEIGVLDDGSLHQVGTAVTLLDRPADPTVASRMGDANLLTGRVIRVDDEGAMVRLSSGYEMEGEPGEPLQEGAACVLCVRPERIATAFLSRPGLEIGTASLPATLLEAVHLGDHLRLRFRLEDGSEVLVRRPPAALATELRPDRPAMLAWQPHQATVFLAPSA</sequence>
<dbReference type="AlphaFoldDB" id="A0A6M8HL17"/>
<keyword evidence="4" id="KW-1185">Reference proteome</keyword>
<dbReference type="GO" id="GO:0016887">
    <property type="term" value="F:ATP hydrolysis activity"/>
    <property type="evidence" value="ECO:0007669"/>
    <property type="project" value="InterPro"/>
</dbReference>
<dbReference type="EMBL" id="CP053708">
    <property type="protein sequence ID" value="QKE88715.1"/>
    <property type="molecule type" value="Genomic_DNA"/>
</dbReference>
<dbReference type="KEGG" id="lck:HN018_00380"/>
<dbReference type="InterPro" id="IPR013611">
    <property type="entry name" value="Transp-assoc_OB_typ2"/>
</dbReference>